<evidence type="ECO:0000313" key="2">
    <source>
        <dbReference type="EMBL" id="KAE8292558.1"/>
    </source>
</evidence>
<evidence type="ECO:0000256" key="1">
    <source>
        <dbReference type="ARBA" id="ARBA00022806"/>
    </source>
</evidence>
<reference evidence="2 3" key="1">
    <citation type="submission" date="2019-07" db="EMBL/GenBank/DDBJ databases">
        <title>Chromosome genome assembly for large yellow croaker.</title>
        <authorList>
            <person name="Xiao S."/>
        </authorList>
    </citation>
    <scope>NUCLEOTIDE SEQUENCE [LARGE SCALE GENOMIC DNA]</scope>
    <source>
        <strain evidence="2">JMULYC20181020</strain>
        <tissue evidence="2">Muscle</tissue>
    </source>
</reference>
<proteinExistence type="predicted"/>
<dbReference type="GO" id="GO:0004386">
    <property type="term" value="F:helicase activity"/>
    <property type="evidence" value="ECO:0007669"/>
    <property type="project" value="UniProtKB-KW"/>
</dbReference>
<keyword evidence="1" id="KW-0347">Helicase</keyword>
<keyword evidence="1" id="KW-0378">Hydrolase</keyword>
<accession>A0A6G0IM04</accession>
<dbReference type="GO" id="GO:0015616">
    <property type="term" value="F:DNA translocase activity"/>
    <property type="evidence" value="ECO:0007669"/>
    <property type="project" value="TreeGrafter"/>
</dbReference>
<protein>
    <submittedName>
        <fullName evidence="2">DNA excision repair protein ERCC-6-like</fullName>
    </submittedName>
</protein>
<sequence>MDRTGLIWICVESLRDPVRAASAETLHEERTVMSQLHRALSLKTSTPMSLTYAGSYPTMPSSSDPAVLSNSLCRLCAKTFKAEYENPITRAREKDATPGEKALGSRMSENLMAIIKPYFLRRTKSEVQKNKMNGMKATVHSSHQNILGNRGFKVLRLDGTRRKQLKTNEECPALTGLWFWF</sequence>
<dbReference type="PANTHER" id="PTHR45629:SF7">
    <property type="entry name" value="DNA EXCISION REPAIR PROTEIN ERCC-6-RELATED"/>
    <property type="match status" value="1"/>
</dbReference>
<keyword evidence="1" id="KW-0067">ATP-binding</keyword>
<evidence type="ECO:0000313" key="3">
    <source>
        <dbReference type="Proteomes" id="UP000424527"/>
    </source>
</evidence>
<dbReference type="PANTHER" id="PTHR45629">
    <property type="entry name" value="SNF2/RAD54 FAMILY MEMBER"/>
    <property type="match status" value="1"/>
</dbReference>
<keyword evidence="1" id="KW-0547">Nucleotide-binding</keyword>
<dbReference type="Proteomes" id="UP000424527">
    <property type="component" value="Unassembled WGS sequence"/>
</dbReference>
<keyword evidence="3" id="KW-1185">Reference proteome</keyword>
<dbReference type="AlphaFoldDB" id="A0A6G0IM04"/>
<dbReference type="EMBL" id="REGW02000009">
    <property type="protein sequence ID" value="KAE8292558.1"/>
    <property type="molecule type" value="Genomic_DNA"/>
</dbReference>
<gene>
    <name evidence="2" type="ORF">D5F01_LYC09929</name>
</gene>
<organism evidence="2 3">
    <name type="scientific">Larimichthys crocea</name>
    <name type="common">Large yellow croaker</name>
    <name type="synonym">Pseudosciaena crocea</name>
    <dbReference type="NCBI Taxonomy" id="215358"/>
    <lineage>
        <taxon>Eukaryota</taxon>
        <taxon>Metazoa</taxon>
        <taxon>Chordata</taxon>
        <taxon>Craniata</taxon>
        <taxon>Vertebrata</taxon>
        <taxon>Euteleostomi</taxon>
        <taxon>Actinopterygii</taxon>
        <taxon>Neopterygii</taxon>
        <taxon>Teleostei</taxon>
        <taxon>Neoteleostei</taxon>
        <taxon>Acanthomorphata</taxon>
        <taxon>Eupercaria</taxon>
        <taxon>Sciaenidae</taxon>
        <taxon>Larimichthys</taxon>
    </lineage>
</organism>
<dbReference type="InterPro" id="IPR050496">
    <property type="entry name" value="SNF2_RAD54_helicase_repair"/>
</dbReference>
<name>A0A6G0IM04_LARCR</name>
<comment type="caution">
    <text evidence="2">The sequence shown here is derived from an EMBL/GenBank/DDBJ whole genome shotgun (WGS) entry which is preliminary data.</text>
</comment>